<protein>
    <submittedName>
        <fullName evidence="1">Uncharacterized protein</fullName>
    </submittedName>
</protein>
<evidence type="ECO:0000313" key="1">
    <source>
        <dbReference type="EMBL" id="TCJ11605.1"/>
    </source>
</evidence>
<evidence type="ECO:0000313" key="2">
    <source>
        <dbReference type="Proteomes" id="UP000295443"/>
    </source>
</evidence>
<dbReference type="AlphaFoldDB" id="A0A4R1B6L4"/>
<sequence>MLIKLPAPTLFDAMPDTSTLSVFSEVCVEHLVETIDGAHHIVADCFAQAPDYTLVVEIAVFHRVPQEKAAYLRGLNLPSVEIDLQDCAGKHTTWETLAQLVLCDPLRRSWIVEAATLPAPQQMDEMTPEPTVQLDTPSLRGEWTYFIGDKTVWVRELPYRNIKVFHRPSLQTRQIVEPLCRGRGYWDKKFNCWIVFDQFKHSLLHDLEEAQGL</sequence>
<dbReference type="RefSeq" id="WP_131449060.1">
    <property type="nucleotide sequence ID" value="NZ_SJZB01000052.1"/>
</dbReference>
<dbReference type="EMBL" id="SJZB01000052">
    <property type="protein sequence ID" value="TCJ11605.1"/>
    <property type="molecule type" value="Genomic_DNA"/>
</dbReference>
<accession>A0A4R1B6L4</accession>
<proteinExistence type="predicted"/>
<keyword evidence="2" id="KW-1185">Reference proteome</keyword>
<dbReference type="OrthoDB" id="8561998at2"/>
<name>A0A4R1B6L4_9PROT</name>
<organism evidence="1 2">
    <name type="scientific">Parasulfuritortus cantonensis</name>
    <dbReference type="NCBI Taxonomy" id="2528202"/>
    <lineage>
        <taxon>Bacteria</taxon>
        <taxon>Pseudomonadati</taxon>
        <taxon>Pseudomonadota</taxon>
        <taxon>Betaproteobacteria</taxon>
        <taxon>Nitrosomonadales</taxon>
        <taxon>Thiobacillaceae</taxon>
        <taxon>Parasulfuritortus</taxon>
    </lineage>
</organism>
<reference evidence="1 2" key="1">
    <citation type="submission" date="2019-03" db="EMBL/GenBank/DDBJ databases">
        <title>Genome sequence of Thiobacillaceae bacterium LSR1, a sulfur-oxidizing bacterium isolated from freshwater sediment.</title>
        <authorList>
            <person name="Li S."/>
        </authorList>
    </citation>
    <scope>NUCLEOTIDE SEQUENCE [LARGE SCALE GENOMIC DNA]</scope>
    <source>
        <strain evidence="1 2">LSR1</strain>
    </source>
</reference>
<comment type="caution">
    <text evidence="1">The sequence shown here is derived from an EMBL/GenBank/DDBJ whole genome shotgun (WGS) entry which is preliminary data.</text>
</comment>
<gene>
    <name evidence="1" type="ORF">EZJ19_15130</name>
</gene>
<dbReference type="Proteomes" id="UP000295443">
    <property type="component" value="Unassembled WGS sequence"/>
</dbReference>